<dbReference type="Pfam" id="PF00069">
    <property type="entry name" value="Pkinase"/>
    <property type="match status" value="1"/>
</dbReference>
<feature type="compositionally biased region" description="Basic and acidic residues" evidence="14">
    <location>
        <begin position="728"/>
        <end position="750"/>
    </location>
</feature>
<dbReference type="GO" id="GO:0005952">
    <property type="term" value="C:cAMP-dependent protein kinase complex"/>
    <property type="evidence" value="ECO:0007669"/>
    <property type="project" value="TreeGrafter"/>
</dbReference>
<evidence type="ECO:0000256" key="9">
    <source>
        <dbReference type="ARBA" id="ARBA00022840"/>
    </source>
</evidence>
<dbReference type="GO" id="GO:0005524">
    <property type="term" value="F:ATP binding"/>
    <property type="evidence" value="ECO:0007669"/>
    <property type="project" value="UniProtKB-UniRule"/>
</dbReference>
<dbReference type="InterPro" id="IPR017441">
    <property type="entry name" value="Protein_kinase_ATP_BS"/>
</dbReference>
<feature type="domain" description="Cyclic nucleotide-binding" evidence="16">
    <location>
        <begin position="251"/>
        <end position="366"/>
    </location>
</feature>
<dbReference type="InterPro" id="IPR011009">
    <property type="entry name" value="Kinase-like_dom_sf"/>
</dbReference>
<keyword evidence="6" id="KW-0479">Metal-binding</keyword>
<feature type="region of interest" description="Disordered" evidence="14">
    <location>
        <begin position="1"/>
        <end position="83"/>
    </location>
</feature>
<dbReference type="PROSITE" id="PS00889">
    <property type="entry name" value="CNMP_BINDING_2"/>
    <property type="match status" value="1"/>
</dbReference>
<dbReference type="STRING" id="1157962.A0A250XLR4"/>
<dbReference type="EC" id="2.7.11.12" evidence="3"/>
<keyword evidence="5" id="KW-0808">Transferase</keyword>
<feature type="domain" description="Cyclic nucleotide-binding" evidence="16">
    <location>
        <begin position="124"/>
        <end position="248"/>
    </location>
</feature>
<evidence type="ECO:0000256" key="11">
    <source>
        <dbReference type="ARBA" id="ARBA00047298"/>
    </source>
</evidence>
<dbReference type="InterPro" id="IPR000719">
    <property type="entry name" value="Prot_kinase_dom"/>
</dbReference>
<comment type="catalytic activity">
    <reaction evidence="11">
        <text>L-threonyl-[protein] + ATP = O-phospho-L-threonyl-[protein] + ADP + H(+)</text>
        <dbReference type="Rhea" id="RHEA:46608"/>
        <dbReference type="Rhea" id="RHEA-COMP:11060"/>
        <dbReference type="Rhea" id="RHEA-COMP:11605"/>
        <dbReference type="ChEBI" id="CHEBI:15378"/>
        <dbReference type="ChEBI" id="CHEBI:30013"/>
        <dbReference type="ChEBI" id="CHEBI:30616"/>
        <dbReference type="ChEBI" id="CHEBI:61977"/>
        <dbReference type="ChEBI" id="CHEBI:456216"/>
        <dbReference type="EC" id="2.7.11.12"/>
    </reaction>
</comment>
<evidence type="ECO:0000256" key="12">
    <source>
        <dbReference type="ARBA" id="ARBA00047462"/>
    </source>
</evidence>
<keyword evidence="7 13" id="KW-0547">Nucleotide-binding</keyword>
<dbReference type="InterPro" id="IPR018490">
    <property type="entry name" value="cNMP-bd_dom_sf"/>
</dbReference>
<dbReference type="SUPFAM" id="SSF51206">
    <property type="entry name" value="cAMP-binding domain-like"/>
    <property type="match status" value="2"/>
</dbReference>
<evidence type="ECO:0000256" key="13">
    <source>
        <dbReference type="PROSITE-ProRule" id="PRU10141"/>
    </source>
</evidence>
<dbReference type="Proteomes" id="UP000232323">
    <property type="component" value="Unassembled WGS sequence"/>
</dbReference>
<dbReference type="InterPro" id="IPR000961">
    <property type="entry name" value="AGC-kinase_C"/>
</dbReference>
<organism evidence="18 19">
    <name type="scientific">Chlamydomonas eustigma</name>
    <dbReference type="NCBI Taxonomy" id="1157962"/>
    <lineage>
        <taxon>Eukaryota</taxon>
        <taxon>Viridiplantae</taxon>
        <taxon>Chlorophyta</taxon>
        <taxon>core chlorophytes</taxon>
        <taxon>Chlorophyceae</taxon>
        <taxon>CS clade</taxon>
        <taxon>Chlamydomonadales</taxon>
        <taxon>Chlamydomonadaceae</taxon>
        <taxon>Chlamydomonas</taxon>
    </lineage>
</organism>
<comment type="similarity">
    <text evidence="2">Belongs to the protein kinase superfamily. AGC Ser/Thr protein kinase family. cGMP subfamily.</text>
</comment>
<comment type="caution">
    <text evidence="18">The sequence shown here is derived from an EMBL/GenBank/DDBJ whole genome shotgun (WGS) entry which is preliminary data.</text>
</comment>
<reference evidence="18 19" key="1">
    <citation type="submission" date="2017-08" db="EMBL/GenBank/DDBJ databases">
        <title>Acidophilic green algal genome provides insights into adaptation to an acidic environment.</title>
        <authorList>
            <person name="Hirooka S."/>
            <person name="Hirose Y."/>
            <person name="Kanesaki Y."/>
            <person name="Higuchi S."/>
            <person name="Fujiwara T."/>
            <person name="Onuma R."/>
            <person name="Era A."/>
            <person name="Ohbayashi R."/>
            <person name="Uzuka A."/>
            <person name="Nozaki H."/>
            <person name="Yoshikawa H."/>
            <person name="Miyagishima S.Y."/>
        </authorList>
    </citation>
    <scope>NUCLEOTIDE SEQUENCE [LARGE SCALE GENOMIC DNA]</scope>
    <source>
        <strain evidence="18 19">NIES-2499</strain>
    </source>
</reference>
<evidence type="ECO:0000256" key="14">
    <source>
        <dbReference type="SAM" id="MobiDB-lite"/>
    </source>
</evidence>
<dbReference type="PANTHER" id="PTHR24353:SF139">
    <property type="match status" value="1"/>
</dbReference>
<dbReference type="PANTHER" id="PTHR24353">
    <property type="entry name" value="CYCLIC NUCLEOTIDE-DEPENDENT PROTEIN KINASE"/>
    <property type="match status" value="1"/>
</dbReference>
<keyword evidence="9 13" id="KW-0067">ATP-binding</keyword>
<dbReference type="PROSITE" id="PS00107">
    <property type="entry name" value="PROTEIN_KINASE_ATP"/>
    <property type="match status" value="1"/>
</dbReference>
<sequence>MSCCFFGSGNSEQSEKKKENLQTTASTAPYSAPPPVKPSPQKLDNNPLQSTGSASSDWSPETMGNDASKETDPETASLHRTQVGRIKAIVGGKGREKDRHAASGVKSQSSDYEFIMGSLTNLLLFAKLDKFAQQKIVSDMYERSVAAGDILIQQGDTGLAATQLYVVKSGKFEVLERYSNSMVMRKVNTKERGDCFGEISLMYNCARSATVAATTDAVVWVLDREVFRANVQQAAEESVSQVELFLNSVPILSSLSYTQKIELVDAFVEEHFAAGFPVINQGDIGDKFYIIKDGEASVIQDGKEVNRLLKSDFFGEQALLKDEPRHATVKAASNMVVLSLDRATFVNVLGPLQDIMAKEKSTEATNQRMSKLKGKSSSAAIRRPPADIILKSEGHKQINAKGHLDEVTELRKGGTKITAALSSPSFGAKTLVLVEGELLGEGAFSKVCKVTEETTGRQFALKRMTKGSAMQCPEHVFSEQDITRNMAHPFCLRQYASFQDKYHLYFMFDLMPGGDLMDVLVAEAKVIKYPVEENPLRQGCLAPKMKMWQGMDEGLAKFYVASIVLALEYLHDNNLVFRDLKPENVLIDAQGYAKLGDFGFAKTVEPGARTYTFCGTPGYVAPENVMGRGYNQSVDWWTLGVLMYVLLTARQPFTSPKAQDPMEVMRRIVDERWPIRYAPYMSEESKDLVSRLLERKPVKRIGCFQGRAGDIKRHPWFKGFDWDALSSRRMEPPRKPKVEDSSKRKAELQEAQRANAPPTATAEEEVEWDRVFKDF</sequence>
<evidence type="ECO:0000256" key="1">
    <source>
        <dbReference type="ARBA" id="ARBA00001946"/>
    </source>
</evidence>
<dbReference type="GO" id="GO:0046872">
    <property type="term" value="F:metal ion binding"/>
    <property type="evidence" value="ECO:0007669"/>
    <property type="project" value="UniProtKB-KW"/>
</dbReference>
<evidence type="ECO:0000256" key="7">
    <source>
        <dbReference type="ARBA" id="ARBA00022741"/>
    </source>
</evidence>
<proteinExistence type="inferred from homology"/>
<dbReference type="PROSITE" id="PS00888">
    <property type="entry name" value="CNMP_BINDING_1"/>
    <property type="match status" value="1"/>
</dbReference>
<name>A0A250XLR4_9CHLO</name>
<dbReference type="SUPFAM" id="SSF56112">
    <property type="entry name" value="Protein kinase-like (PK-like)"/>
    <property type="match status" value="1"/>
</dbReference>
<dbReference type="GO" id="GO:0004691">
    <property type="term" value="F:cAMP-dependent protein kinase activity"/>
    <property type="evidence" value="ECO:0007669"/>
    <property type="project" value="TreeGrafter"/>
</dbReference>
<dbReference type="PRINTS" id="PR00103">
    <property type="entry name" value="CAMPKINASE"/>
</dbReference>
<evidence type="ECO:0000256" key="2">
    <source>
        <dbReference type="ARBA" id="ARBA00006352"/>
    </source>
</evidence>
<evidence type="ECO:0000259" key="17">
    <source>
        <dbReference type="PROSITE" id="PS51285"/>
    </source>
</evidence>
<dbReference type="PROSITE" id="PS50011">
    <property type="entry name" value="PROTEIN_KINASE_DOM"/>
    <property type="match status" value="1"/>
</dbReference>
<evidence type="ECO:0000313" key="18">
    <source>
        <dbReference type="EMBL" id="GAX84007.1"/>
    </source>
</evidence>
<dbReference type="OrthoDB" id="417078at2759"/>
<dbReference type="InterPro" id="IPR035014">
    <property type="entry name" value="STKc_cGK"/>
</dbReference>
<comment type="cofactor">
    <cofactor evidence="1">
        <name>Mg(2+)</name>
        <dbReference type="ChEBI" id="CHEBI:18420"/>
    </cofactor>
</comment>
<keyword evidence="4" id="KW-0723">Serine/threonine-protein kinase</keyword>
<evidence type="ECO:0000256" key="5">
    <source>
        <dbReference type="ARBA" id="ARBA00022679"/>
    </source>
</evidence>
<protein>
    <recommendedName>
        <fullName evidence="10">cGMP-dependent protein kinase</fullName>
        <ecNumber evidence="3">2.7.11.12</ecNumber>
    </recommendedName>
</protein>
<dbReference type="Pfam" id="PF00027">
    <property type="entry name" value="cNMP_binding"/>
    <property type="match status" value="2"/>
</dbReference>
<feature type="domain" description="Protein kinase" evidence="15">
    <location>
        <begin position="433"/>
        <end position="717"/>
    </location>
</feature>
<feature type="compositionally biased region" description="Polar residues" evidence="14">
    <location>
        <begin position="42"/>
        <end position="59"/>
    </location>
</feature>
<dbReference type="SMART" id="SM00100">
    <property type="entry name" value="cNMP"/>
    <property type="match status" value="2"/>
</dbReference>
<evidence type="ECO:0000313" key="19">
    <source>
        <dbReference type="Proteomes" id="UP000232323"/>
    </source>
</evidence>
<comment type="catalytic activity">
    <reaction evidence="12">
        <text>L-seryl-[protein] + ATP = O-phospho-L-seryl-[protein] + ADP + H(+)</text>
        <dbReference type="Rhea" id="RHEA:17989"/>
        <dbReference type="Rhea" id="RHEA-COMP:9863"/>
        <dbReference type="Rhea" id="RHEA-COMP:11604"/>
        <dbReference type="ChEBI" id="CHEBI:15378"/>
        <dbReference type="ChEBI" id="CHEBI:29999"/>
        <dbReference type="ChEBI" id="CHEBI:30616"/>
        <dbReference type="ChEBI" id="CHEBI:83421"/>
        <dbReference type="ChEBI" id="CHEBI:456216"/>
        <dbReference type="EC" id="2.7.11.12"/>
    </reaction>
</comment>
<dbReference type="Gene3D" id="1.10.510.10">
    <property type="entry name" value="Transferase(Phosphotransferase) domain 1"/>
    <property type="match status" value="1"/>
</dbReference>
<evidence type="ECO:0000259" key="16">
    <source>
        <dbReference type="PROSITE" id="PS50042"/>
    </source>
</evidence>
<feature type="region of interest" description="Disordered" evidence="14">
    <location>
        <begin position="728"/>
        <end position="765"/>
    </location>
</feature>
<dbReference type="FunFam" id="1.10.510.10:FF:000210">
    <property type="entry name" value="Non-specific serine/threonine protein kinase"/>
    <property type="match status" value="1"/>
</dbReference>
<dbReference type="FunFam" id="2.60.120.10:FF:000068">
    <property type="entry name" value="cGMP-dependent protein kinase"/>
    <property type="match status" value="1"/>
</dbReference>
<dbReference type="CDD" id="cd00038">
    <property type="entry name" value="CAP_ED"/>
    <property type="match status" value="2"/>
</dbReference>
<evidence type="ECO:0000256" key="8">
    <source>
        <dbReference type="ARBA" id="ARBA00022777"/>
    </source>
</evidence>
<evidence type="ECO:0000256" key="4">
    <source>
        <dbReference type="ARBA" id="ARBA00022527"/>
    </source>
</evidence>
<accession>A0A250XLR4</accession>
<evidence type="ECO:0000256" key="10">
    <source>
        <dbReference type="ARBA" id="ARBA00024113"/>
    </source>
</evidence>
<dbReference type="InterPro" id="IPR018488">
    <property type="entry name" value="cNMP-bd_CS"/>
</dbReference>
<keyword evidence="8" id="KW-0418">Kinase</keyword>
<dbReference type="GO" id="GO:0004692">
    <property type="term" value="F:cGMP-dependent protein kinase activity"/>
    <property type="evidence" value="ECO:0007669"/>
    <property type="project" value="UniProtKB-EC"/>
</dbReference>
<evidence type="ECO:0000259" key="15">
    <source>
        <dbReference type="PROSITE" id="PS50011"/>
    </source>
</evidence>
<dbReference type="PROSITE" id="PS51285">
    <property type="entry name" value="AGC_KINASE_CTER"/>
    <property type="match status" value="1"/>
</dbReference>
<feature type="binding site" evidence="13">
    <location>
        <position position="462"/>
    </location>
    <ligand>
        <name>ATP</name>
        <dbReference type="ChEBI" id="CHEBI:30616"/>
    </ligand>
</feature>
<gene>
    <name evidence="18" type="ORF">CEUSTIGMA_g11432.t1</name>
</gene>
<dbReference type="PROSITE" id="PS50042">
    <property type="entry name" value="CNMP_BINDING_3"/>
    <property type="match status" value="2"/>
</dbReference>
<feature type="domain" description="AGC-kinase C-terminal" evidence="17">
    <location>
        <begin position="718"/>
        <end position="775"/>
    </location>
</feature>
<dbReference type="Gene3D" id="3.30.200.20">
    <property type="entry name" value="Phosphorylase Kinase, domain 1"/>
    <property type="match status" value="2"/>
</dbReference>
<dbReference type="InterPro" id="IPR000595">
    <property type="entry name" value="cNMP-bd_dom"/>
</dbReference>
<dbReference type="AlphaFoldDB" id="A0A250XLR4"/>
<evidence type="ECO:0000256" key="3">
    <source>
        <dbReference type="ARBA" id="ARBA00012428"/>
    </source>
</evidence>
<dbReference type="InterPro" id="IPR014710">
    <property type="entry name" value="RmlC-like_jellyroll"/>
</dbReference>
<dbReference type="Gene3D" id="2.60.120.10">
    <property type="entry name" value="Jelly Rolls"/>
    <property type="match status" value="2"/>
</dbReference>
<dbReference type="EMBL" id="BEGY01000113">
    <property type="protein sequence ID" value="GAX84007.1"/>
    <property type="molecule type" value="Genomic_DNA"/>
</dbReference>
<evidence type="ECO:0000256" key="6">
    <source>
        <dbReference type="ARBA" id="ARBA00022723"/>
    </source>
</evidence>
<keyword evidence="19" id="KW-1185">Reference proteome</keyword>
<dbReference type="CDD" id="cd05572">
    <property type="entry name" value="STKc_cGK"/>
    <property type="match status" value="1"/>
</dbReference>
<dbReference type="SMART" id="SM00220">
    <property type="entry name" value="S_TKc"/>
    <property type="match status" value="1"/>
</dbReference>